<dbReference type="EMBL" id="CAJNOE010000125">
    <property type="protein sequence ID" value="CAF0947966.1"/>
    <property type="molecule type" value="Genomic_DNA"/>
</dbReference>
<dbReference type="AlphaFoldDB" id="A0A814D2J5"/>
<reference evidence="3" key="1">
    <citation type="submission" date="2021-02" db="EMBL/GenBank/DDBJ databases">
        <authorList>
            <person name="Nowell W R."/>
        </authorList>
    </citation>
    <scope>NUCLEOTIDE SEQUENCE</scope>
</reference>
<evidence type="ECO:0000256" key="2">
    <source>
        <dbReference type="SAM" id="Phobius"/>
    </source>
</evidence>
<keyword evidence="2" id="KW-0472">Membrane</keyword>
<evidence type="ECO:0000313" key="3">
    <source>
        <dbReference type="EMBL" id="CAF0947966.1"/>
    </source>
</evidence>
<proteinExistence type="predicted"/>
<keyword evidence="2" id="KW-1133">Transmembrane helix</keyword>
<name>A0A814D2J5_9BILA</name>
<evidence type="ECO:0000313" key="4">
    <source>
        <dbReference type="Proteomes" id="UP000663860"/>
    </source>
</evidence>
<feature type="region of interest" description="Disordered" evidence="1">
    <location>
        <begin position="49"/>
        <end position="69"/>
    </location>
</feature>
<accession>A0A814D2J5</accession>
<evidence type="ECO:0000256" key="1">
    <source>
        <dbReference type="SAM" id="MobiDB-lite"/>
    </source>
</evidence>
<feature type="transmembrane region" description="Helical" evidence="2">
    <location>
        <begin position="6"/>
        <end position="23"/>
    </location>
</feature>
<organism evidence="3 4">
    <name type="scientific">Adineta steineri</name>
    <dbReference type="NCBI Taxonomy" id="433720"/>
    <lineage>
        <taxon>Eukaryota</taxon>
        <taxon>Metazoa</taxon>
        <taxon>Spiralia</taxon>
        <taxon>Gnathifera</taxon>
        <taxon>Rotifera</taxon>
        <taxon>Eurotatoria</taxon>
        <taxon>Bdelloidea</taxon>
        <taxon>Adinetida</taxon>
        <taxon>Adinetidae</taxon>
        <taxon>Adineta</taxon>
    </lineage>
</organism>
<comment type="caution">
    <text evidence="3">The sequence shown here is derived from an EMBL/GenBank/DDBJ whole genome shotgun (WGS) entry which is preliminary data.</text>
</comment>
<protein>
    <submittedName>
        <fullName evidence="3">Uncharacterized protein</fullName>
    </submittedName>
</protein>
<gene>
    <name evidence="3" type="ORF">IZO911_LOCUS14825</name>
</gene>
<dbReference type="Proteomes" id="UP000663860">
    <property type="component" value="Unassembled WGS sequence"/>
</dbReference>
<sequence length="120" mass="12990">MGLYLMGGFCIIPLLSNICLYWIKRRPINPLLSVVNERSALLVNADDDFDSSTNEIQNSDQSQTTDEDVSSVSVPLLSIGNMSFIANIGSRGSSTNQSTSIAKISQNDASVQTDDDLICL</sequence>
<keyword evidence="2" id="KW-0812">Transmembrane</keyword>
<feature type="compositionally biased region" description="Polar residues" evidence="1">
    <location>
        <begin position="51"/>
        <end position="64"/>
    </location>
</feature>